<keyword evidence="3" id="KW-0231">Viral genome packaging</keyword>
<evidence type="ECO:0000256" key="2">
    <source>
        <dbReference type="ARBA" id="ARBA00022612"/>
    </source>
</evidence>
<comment type="subcellular location">
    <subcellularLocation>
        <location evidence="1">Virion</location>
    </subcellularLocation>
</comment>
<keyword evidence="5" id="KW-1185">Reference proteome</keyword>
<dbReference type="AlphaFoldDB" id="A0A447IKD5"/>
<proteinExistence type="predicted"/>
<dbReference type="Proteomes" id="UP000270743">
    <property type="component" value="Unassembled WGS sequence"/>
</dbReference>
<dbReference type="Pfam" id="PF12236">
    <property type="entry name" value="Head-tail_con"/>
    <property type="match status" value="1"/>
</dbReference>
<evidence type="ECO:0000256" key="1">
    <source>
        <dbReference type="ARBA" id="ARBA00004328"/>
    </source>
</evidence>
<evidence type="ECO:0000313" key="5">
    <source>
        <dbReference type="Proteomes" id="UP000270743"/>
    </source>
</evidence>
<dbReference type="OrthoDB" id="1666403at2"/>
<dbReference type="EMBL" id="UZWE01000024">
    <property type="protein sequence ID" value="VDS07910.1"/>
    <property type="molecule type" value="Genomic_DNA"/>
</dbReference>
<sequence>MDSHRKNHPAAKDAIDRWSELKALRGGHESDWEDIARLIRPQRGGFAQDNPTNRDHVKALSSQPILAASSFAAGIYSGLTNPANRWFGLETPDEDLNAWQPMAEWNDIATARVLSSFKPAMSSFYSSTFQCYSDIAAFGNAAAYDELDEREQKFMDVSLSLSELVWDIDAWGRVSEVVRKFHLTPRRALAFFRDRGELPPRIHDLAEKNDQTKLPFYHHVFNNADWRPGRLSNQKPWKSMYVCDENAWLVSERGYEEMPYYVPRWDVDSGHTIGTGPGFIALASARVVQQMEHATIKAAQWASDPTLMAPSREDWPLHGHIRPGAIVYGGMDIRGRQMIAPLQMGGGIGLTDAEKQKKVEEVKEAFHYALMTVQGRTGLTPQETLIIEEAKMRNWAPHSDRIMEEYAAKKVERRFRMLWRAGQIPPPPKEATGLPLGMRYQSAASMAMKAREGMAIVQFLGNLAPLAQTDPRYLQRLDPDAVIEALHEASPSLPARMLRSREEADAIAQAQAQAQQQAALLENAGPLAGAVKDLAGAGAEMQGGGMVQ</sequence>
<evidence type="ECO:0000313" key="4">
    <source>
        <dbReference type="EMBL" id="VDS07910.1"/>
    </source>
</evidence>
<dbReference type="InterPro" id="IPR020991">
    <property type="entry name" value="Connector_podovirus"/>
</dbReference>
<gene>
    <name evidence="4" type="ORF">PARHAE_01090</name>
</gene>
<protein>
    <submittedName>
        <fullName evidence="4">Bacteriophage head to tail connecting protein</fullName>
    </submittedName>
</protein>
<name>A0A447IKD5_9RHOB</name>
<accession>A0A447IKD5</accession>
<organism evidence="4 5">
    <name type="scientific">Paracoccus haematequi</name>
    <dbReference type="NCBI Taxonomy" id="2491866"/>
    <lineage>
        <taxon>Bacteria</taxon>
        <taxon>Pseudomonadati</taxon>
        <taxon>Pseudomonadota</taxon>
        <taxon>Alphaproteobacteria</taxon>
        <taxon>Rhodobacterales</taxon>
        <taxon>Paracoccaceae</taxon>
        <taxon>Paracoccus</taxon>
    </lineage>
</organism>
<reference evidence="4 5" key="1">
    <citation type="submission" date="2018-12" db="EMBL/GenBank/DDBJ databases">
        <authorList>
            <person name="Criscuolo A."/>
        </authorList>
    </citation>
    <scope>NUCLEOTIDE SEQUENCE [LARGE SCALE GENOMIC DNA]</scope>
    <source>
        <strain evidence="4">ACIP1116241</strain>
    </source>
</reference>
<dbReference type="RefSeq" id="WP_126153595.1">
    <property type="nucleotide sequence ID" value="NZ_UZWE01000024.1"/>
</dbReference>
<keyword evidence="2" id="KW-1188">Viral release from host cell</keyword>
<evidence type="ECO:0000256" key="3">
    <source>
        <dbReference type="ARBA" id="ARBA00023219"/>
    </source>
</evidence>